<feature type="domain" description="Response regulatory" evidence="7">
    <location>
        <begin position="7"/>
        <end position="123"/>
    </location>
</feature>
<dbReference type="EC" id="2.7.13.3" evidence="2"/>
<dbReference type="SUPFAM" id="SSF47384">
    <property type="entry name" value="Homodimeric domain of signal transducing histidine kinase"/>
    <property type="match status" value="1"/>
</dbReference>
<dbReference type="SUPFAM" id="SSF55874">
    <property type="entry name" value="ATPase domain of HSP90 chaperone/DNA topoisomerase II/histidine kinase"/>
    <property type="match status" value="1"/>
</dbReference>
<dbReference type="InterPro" id="IPR036890">
    <property type="entry name" value="HATPase_C_sf"/>
</dbReference>
<accession>A0A2M7G702</accession>
<feature type="modified residue" description="4-aspartylphosphate" evidence="4">
    <location>
        <position position="191"/>
    </location>
</feature>
<evidence type="ECO:0000313" key="8">
    <source>
        <dbReference type="EMBL" id="PIW17836.1"/>
    </source>
</evidence>
<gene>
    <name evidence="8" type="ORF">COW36_07140</name>
</gene>
<dbReference type="CDD" id="cd17574">
    <property type="entry name" value="REC_OmpR"/>
    <property type="match status" value="1"/>
</dbReference>
<dbReference type="Pfam" id="PF02518">
    <property type="entry name" value="HATPase_c"/>
    <property type="match status" value="1"/>
</dbReference>
<protein>
    <recommendedName>
        <fullName evidence="2">histidine kinase</fullName>
        <ecNumber evidence="2">2.7.13.3</ecNumber>
    </recommendedName>
</protein>
<dbReference type="SMART" id="SM00448">
    <property type="entry name" value="REC"/>
    <property type="match status" value="2"/>
</dbReference>
<comment type="catalytic activity">
    <reaction evidence="1">
        <text>ATP + protein L-histidine = ADP + protein N-phospho-L-histidine.</text>
        <dbReference type="EC" id="2.7.13.3"/>
    </reaction>
</comment>
<dbReference type="InterPro" id="IPR003594">
    <property type="entry name" value="HATPase_dom"/>
</dbReference>
<evidence type="ECO:0000313" key="9">
    <source>
        <dbReference type="Proteomes" id="UP000231019"/>
    </source>
</evidence>
<keyword evidence="5" id="KW-0175">Coiled coil</keyword>
<dbReference type="PROSITE" id="PS50109">
    <property type="entry name" value="HIS_KIN"/>
    <property type="match status" value="1"/>
</dbReference>
<dbReference type="Pfam" id="PF00072">
    <property type="entry name" value="Response_reg"/>
    <property type="match status" value="2"/>
</dbReference>
<dbReference type="CDD" id="cd00082">
    <property type="entry name" value="HisKA"/>
    <property type="match status" value="1"/>
</dbReference>
<dbReference type="Proteomes" id="UP000231019">
    <property type="component" value="Unassembled WGS sequence"/>
</dbReference>
<dbReference type="Gene3D" id="1.10.287.130">
    <property type="match status" value="1"/>
</dbReference>
<dbReference type="AlphaFoldDB" id="A0A2M7G702"/>
<evidence type="ECO:0000256" key="5">
    <source>
        <dbReference type="SAM" id="Coils"/>
    </source>
</evidence>
<dbReference type="SMART" id="SM00387">
    <property type="entry name" value="HATPase_c"/>
    <property type="match status" value="1"/>
</dbReference>
<dbReference type="Gene3D" id="3.30.565.10">
    <property type="entry name" value="Histidine kinase-like ATPase, C-terminal domain"/>
    <property type="match status" value="1"/>
</dbReference>
<dbReference type="GO" id="GO:0000155">
    <property type="term" value="F:phosphorelay sensor kinase activity"/>
    <property type="evidence" value="ECO:0007669"/>
    <property type="project" value="InterPro"/>
</dbReference>
<dbReference type="InterPro" id="IPR005467">
    <property type="entry name" value="His_kinase_dom"/>
</dbReference>
<name>A0A2M7G702_9BACT</name>
<comment type="caution">
    <text evidence="8">The sequence shown here is derived from an EMBL/GenBank/DDBJ whole genome shotgun (WGS) entry which is preliminary data.</text>
</comment>
<dbReference type="InterPro" id="IPR036097">
    <property type="entry name" value="HisK_dim/P_sf"/>
</dbReference>
<evidence type="ECO:0000256" key="3">
    <source>
        <dbReference type="ARBA" id="ARBA00022553"/>
    </source>
</evidence>
<dbReference type="InterPro" id="IPR001789">
    <property type="entry name" value="Sig_transdc_resp-reg_receiver"/>
</dbReference>
<proteinExistence type="predicted"/>
<dbReference type="PRINTS" id="PR00344">
    <property type="entry name" value="BCTRLSENSOR"/>
</dbReference>
<feature type="domain" description="Response regulatory" evidence="7">
    <location>
        <begin position="142"/>
        <end position="260"/>
    </location>
</feature>
<dbReference type="InterPro" id="IPR004358">
    <property type="entry name" value="Sig_transdc_His_kin-like_C"/>
</dbReference>
<reference evidence="8 9" key="1">
    <citation type="submission" date="2017-09" db="EMBL/GenBank/DDBJ databases">
        <title>Depth-based differentiation of microbial function through sediment-hosted aquifers and enrichment of novel symbionts in the deep terrestrial subsurface.</title>
        <authorList>
            <person name="Probst A.J."/>
            <person name="Ladd B."/>
            <person name="Jarett J.K."/>
            <person name="Geller-Mcgrath D.E."/>
            <person name="Sieber C.M."/>
            <person name="Emerson J.B."/>
            <person name="Anantharaman K."/>
            <person name="Thomas B.C."/>
            <person name="Malmstrom R."/>
            <person name="Stieglmeier M."/>
            <person name="Klingl A."/>
            <person name="Woyke T."/>
            <person name="Ryan C.M."/>
            <person name="Banfield J.F."/>
        </authorList>
    </citation>
    <scope>NUCLEOTIDE SEQUENCE [LARGE SCALE GENOMIC DNA]</scope>
    <source>
        <strain evidence="8">CG17_big_fil_post_rev_8_21_14_2_50_48_46</strain>
    </source>
</reference>
<dbReference type="InterPro" id="IPR003661">
    <property type="entry name" value="HisK_dim/P_dom"/>
</dbReference>
<evidence type="ECO:0000259" key="7">
    <source>
        <dbReference type="PROSITE" id="PS50110"/>
    </source>
</evidence>
<evidence type="ECO:0000256" key="4">
    <source>
        <dbReference type="PROSITE-ProRule" id="PRU00169"/>
    </source>
</evidence>
<evidence type="ECO:0000256" key="2">
    <source>
        <dbReference type="ARBA" id="ARBA00012438"/>
    </source>
</evidence>
<feature type="domain" description="Histidine kinase" evidence="6">
    <location>
        <begin position="324"/>
        <end position="537"/>
    </location>
</feature>
<dbReference type="PANTHER" id="PTHR43547:SF2">
    <property type="entry name" value="HYBRID SIGNAL TRANSDUCTION HISTIDINE KINASE C"/>
    <property type="match status" value="1"/>
</dbReference>
<dbReference type="SUPFAM" id="SSF52172">
    <property type="entry name" value="CheY-like"/>
    <property type="match status" value="2"/>
</dbReference>
<dbReference type="InterPro" id="IPR011006">
    <property type="entry name" value="CheY-like_superfamily"/>
</dbReference>
<dbReference type="PANTHER" id="PTHR43547">
    <property type="entry name" value="TWO-COMPONENT HISTIDINE KINASE"/>
    <property type="match status" value="1"/>
</dbReference>
<evidence type="ECO:0000256" key="1">
    <source>
        <dbReference type="ARBA" id="ARBA00000085"/>
    </source>
</evidence>
<organism evidence="8 9">
    <name type="scientific">bacterium (Candidatus Blackallbacteria) CG17_big_fil_post_rev_8_21_14_2_50_48_46</name>
    <dbReference type="NCBI Taxonomy" id="2014261"/>
    <lineage>
        <taxon>Bacteria</taxon>
        <taxon>Candidatus Blackallbacteria</taxon>
    </lineage>
</organism>
<dbReference type="EMBL" id="PFFQ01000019">
    <property type="protein sequence ID" value="PIW17836.1"/>
    <property type="molecule type" value="Genomic_DNA"/>
</dbReference>
<sequence>MSIAEKHILLVEDSDTQALKFTLFFEEEGWFVTRAETAEQGLEFLNQLMPDLIVVDYFLPGMHGDAFCRQVRMKAATRHVPVLMLTAADSSATEVQGLDSGADDYLPKSEDETVLLLRIHALFRKFSSQTVIVPDSSFRQARILAVDDSPTYLTYLVEELQQEGYLVEQADSGEVALQKLETEDYDCVLVDLVMPGLDGIEVCRQLSLISQQKLNPILVLMLTAHDNPVELSRALAAGADDFVGKASDISVLKGRVRALLRRKLSQDENQRLMREIIHAKEQEALHARKSQEEAEARAALSEELAVALKKLQASKHELEQLAYISAHDLQEPLRLLTNYSQLLVHRLPVEVVPKSQRYLDFITENTQRMQRQLQSLLTYLSASTEALKPESIQVAQLISDVWAPLVPLFPAARLQVSAPLPTLTASAYHLKLLFHHLFQNALQFVPADRAPSLCVQVQETENVWVFSVQDNGFGIDARHFQRIFEMFYHLSAEQKRRSSGMGLSICRKVVELHQGQIWLESEVGIGSTFFFNLPKDPQVDS</sequence>
<dbReference type="Gene3D" id="3.40.50.2300">
    <property type="match status" value="2"/>
</dbReference>
<feature type="coiled-coil region" evidence="5">
    <location>
        <begin position="262"/>
        <end position="321"/>
    </location>
</feature>
<dbReference type="PROSITE" id="PS50110">
    <property type="entry name" value="RESPONSE_REGULATORY"/>
    <property type="match status" value="2"/>
</dbReference>
<keyword evidence="3 4" id="KW-0597">Phosphoprotein</keyword>
<feature type="modified residue" description="4-aspartylphosphate" evidence="4">
    <location>
        <position position="56"/>
    </location>
</feature>
<evidence type="ECO:0000259" key="6">
    <source>
        <dbReference type="PROSITE" id="PS50109"/>
    </source>
</evidence>